<protein>
    <recommendedName>
        <fullName evidence="6">Serine/threonine-protein phosphatase PGAM5, mitochondrial</fullName>
        <ecNumber evidence="3">3.1.3.16</ecNumber>
    </recommendedName>
    <alternativeName>
        <fullName evidence="8">Phosphoglycerate mutase family member 5 homolog</fullName>
    </alternativeName>
    <alternativeName>
        <fullName evidence="7">Serine/threonine-protein phosphatase Pgam5, mitochondrial</fullName>
    </alternativeName>
</protein>
<dbReference type="AlphaFoldDB" id="A0A915K9G0"/>
<feature type="signal peptide" evidence="12">
    <location>
        <begin position="1"/>
        <end position="26"/>
    </location>
</feature>
<comment type="subcellular location">
    <subcellularLocation>
        <location evidence="1">Mitochondrion outer membrane</location>
    </subcellularLocation>
</comment>
<evidence type="ECO:0000256" key="8">
    <source>
        <dbReference type="ARBA" id="ARBA00042520"/>
    </source>
</evidence>
<evidence type="ECO:0000313" key="13">
    <source>
        <dbReference type="Proteomes" id="UP000887565"/>
    </source>
</evidence>
<dbReference type="Gene3D" id="3.40.50.1240">
    <property type="entry name" value="Phosphoglycerate mutase-like"/>
    <property type="match status" value="1"/>
</dbReference>
<evidence type="ECO:0000313" key="14">
    <source>
        <dbReference type="WBParaSite" id="nRc.2.0.1.t35342-RA"/>
    </source>
</evidence>
<evidence type="ECO:0000256" key="9">
    <source>
        <dbReference type="ARBA" id="ARBA00047761"/>
    </source>
</evidence>
<keyword evidence="4" id="KW-1000">Mitochondrion outer membrane</keyword>
<dbReference type="SMART" id="SM00855">
    <property type="entry name" value="PGAM"/>
    <property type="match status" value="1"/>
</dbReference>
<evidence type="ECO:0000256" key="5">
    <source>
        <dbReference type="ARBA" id="ARBA00022801"/>
    </source>
</evidence>
<evidence type="ECO:0000256" key="3">
    <source>
        <dbReference type="ARBA" id="ARBA00013081"/>
    </source>
</evidence>
<keyword evidence="4" id="KW-0496">Mitochondrion</keyword>
<feature type="chain" id="PRO_5037458868" description="Serine/threonine-protein phosphatase PGAM5, mitochondrial" evidence="12">
    <location>
        <begin position="27"/>
        <end position="250"/>
    </location>
</feature>
<dbReference type="GO" id="GO:0090141">
    <property type="term" value="P:positive regulation of mitochondrial fission"/>
    <property type="evidence" value="ECO:0007669"/>
    <property type="project" value="TreeGrafter"/>
</dbReference>
<dbReference type="WBParaSite" id="nRc.2.0.1.t35342-RA">
    <property type="protein sequence ID" value="nRc.2.0.1.t35342-RA"/>
    <property type="gene ID" value="nRc.2.0.1.g35342"/>
</dbReference>
<evidence type="ECO:0000256" key="12">
    <source>
        <dbReference type="SAM" id="SignalP"/>
    </source>
</evidence>
<dbReference type="PANTHER" id="PTHR20935:SF0">
    <property type="entry name" value="SERINE_THREONINE-PROTEIN PHOSPHATASE PGAM5, MITOCHONDRIAL"/>
    <property type="match status" value="1"/>
</dbReference>
<comment type="catalytic activity">
    <reaction evidence="10">
        <text>O-phospho-L-threonyl-[protein] + H2O = L-threonyl-[protein] + phosphate</text>
        <dbReference type="Rhea" id="RHEA:47004"/>
        <dbReference type="Rhea" id="RHEA-COMP:11060"/>
        <dbReference type="Rhea" id="RHEA-COMP:11605"/>
        <dbReference type="ChEBI" id="CHEBI:15377"/>
        <dbReference type="ChEBI" id="CHEBI:30013"/>
        <dbReference type="ChEBI" id="CHEBI:43474"/>
        <dbReference type="ChEBI" id="CHEBI:61977"/>
        <dbReference type="EC" id="3.1.3.16"/>
    </reaction>
</comment>
<dbReference type="GO" id="GO:0005741">
    <property type="term" value="C:mitochondrial outer membrane"/>
    <property type="evidence" value="ECO:0007669"/>
    <property type="project" value="UniProtKB-SubCell"/>
</dbReference>
<evidence type="ECO:0000256" key="11">
    <source>
        <dbReference type="PIRSR" id="PIRSR613078-2"/>
    </source>
</evidence>
<dbReference type="Proteomes" id="UP000887565">
    <property type="component" value="Unplaced"/>
</dbReference>
<dbReference type="PANTHER" id="PTHR20935">
    <property type="entry name" value="PHOSPHOGLYCERATE MUTASE-RELATED"/>
    <property type="match status" value="1"/>
</dbReference>
<dbReference type="Pfam" id="PF00300">
    <property type="entry name" value="His_Phos_1"/>
    <property type="match status" value="1"/>
</dbReference>
<keyword evidence="12" id="KW-0732">Signal</keyword>
<keyword evidence="13" id="KW-1185">Reference proteome</keyword>
<dbReference type="InterPro" id="IPR013078">
    <property type="entry name" value="His_Pase_superF_clade-1"/>
</dbReference>
<name>A0A915K9G0_ROMCU</name>
<organism evidence="13 14">
    <name type="scientific">Romanomermis culicivorax</name>
    <name type="common">Nematode worm</name>
    <dbReference type="NCBI Taxonomy" id="13658"/>
    <lineage>
        <taxon>Eukaryota</taxon>
        <taxon>Metazoa</taxon>
        <taxon>Ecdysozoa</taxon>
        <taxon>Nematoda</taxon>
        <taxon>Enoplea</taxon>
        <taxon>Dorylaimia</taxon>
        <taxon>Mermithida</taxon>
        <taxon>Mermithoidea</taxon>
        <taxon>Mermithidae</taxon>
        <taxon>Romanomermis</taxon>
    </lineage>
</organism>
<keyword evidence="4" id="KW-0472">Membrane</keyword>
<dbReference type="InterPro" id="IPR051021">
    <property type="entry name" value="Mito_Ser/Thr_phosphatase"/>
</dbReference>
<feature type="binding site" evidence="11">
    <location>
        <position position="181"/>
    </location>
    <ligand>
        <name>substrate</name>
    </ligand>
</feature>
<dbReference type="CDD" id="cd07067">
    <property type="entry name" value="HP_PGM_like"/>
    <property type="match status" value="1"/>
</dbReference>
<comment type="catalytic activity">
    <reaction evidence="9">
        <text>O-phospho-L-seryl-[protein] + H2O = L-seryl-[protein] + phosphate</text>
        <dbReference type="Rhea" id="RHEA:20629"/>
        <dbReference type="Rhea" id="RHEA-COMP:9863"/>
        <dbReference type="Rhea" id="RHEA-COMP:11604"/>
        <dbReference type="ChEBI" id="CHEBI:15377"/>
        <dbReference type="ChEBI" id="CHEBI:29999"/>
        <dbReference type="ChEBI" id="CHEBI:43474"/>
        <dbReference type="ChEBI" id="CHEBI:83421"/>
        <dbReference type="EC" id="3.1.3.16"/>
    </reaction>
</comment>
<sequence length="250" mass="29010">MRILLRKWKVTLGLATYTVFQPFTCASDSDWDNNWDSKQGKKRTTKIFQLALVRDNRKHLKRHLILGTSELSYLIVIDGVNENEPLLKLEYLSQDPESLLKWRDRKSIESLEEYTSQMEKLKSRAKRHIILIRHGQYETDGKTDSLRCLTELGRKQASATGERLKNLNIPYDLLITSTMRRAMETSNLILDSVRTAHKHDEMLEEGFPYIPKPARSVDAHRESELVGETKFLVGCLIFEVWLTAFSLESI</sequence>
<keyword evidence="5" id="KW-0378">Hydrolase</keyword>
<accession>A0A915K9G0</accession>
<proteinExistence type="inferred from homology"/>
<evidence type="ECO:0000256" key="7">
    <source>
        <dbReference type="ARBA" id="ARBA00040722"/>
    </source>
</evidence>
<evidence type="ECO:0000256" key="2">
    <source>
        <dbReference type="ARBA" id="ARBA00006717"/>
    </source>
</evidence>
<dbReference type="SUPFAM" id="SSF53254">
    <property type="entry name" value="Phosphoglycerate mutase-like"/>
    <property type="match status" value="1"/>
</dbReference>
<evidence type="ECO:0000256" key="10">
    <source>
        <dbReference type="ARBA" id="ARBA00048336"/>
    </source>
</evidence>
<reference evidence="14" key="1">
    <citation type="submission" date="2022-11" db="UniProtKB">
        <authorList>
            <consortium name="WormBaseParasite"/>
        </authorList>
    </citation>
    <scope>IDENTIFICATION</scope>
</reference>
<dbReference type="GO" id="GO:0004722">
    <property type="term" value="F:protein serine/threonine phosphatase activity"/>
    <property type="evidence" value="ECO:0007669"/>
    <property type="project" value="UniProtKB-EC"/>
</dbReference>
<dbReference type="EC" id="3.1.3.16" evidence="3"/>
<evidence type="ECO:0000256" key="1">
    <source>
        <dbReference type="ARBA" id="ARBA00004294"/>
    </source>
</evidence>
<comment type="similarity">
    <text evidence="2">Belongs to the phosphoglycerate mutase family. BPG-dependent PGAM subfamily.</text>
</comment>
<dbReference type="InterPro" id="IPR029033">
    <property type="entry name" value="His_PPase_superfam"/>
</dbReference>
<evidence type="ECO:0000256" key="4">
    <source>
        <dbReference type="ARBA" id="ARBA00022787"/>
    </source>
</evidence>
<evidence type="ECO:0000256" key="6">
    <source>
        <dbReference type="ARBA" id="ARBA00039765"/>
    </source>
</evidence>